<feature type="region of interest" description="Disordered" evidence="1">
    <location>
        <begin position="1"/>
        <end position="43"/>
    </location>
</feature>
<evidence type="ECO:0000313" key="3">
    <source>
        <dbReference type="Proteomes" id="UP000236544"/>
    </source>
</evidence>
<feature type="compositionally biased region" description="Acidic residues" evidence="1">
    <location>
        <begin position="109"/>
        <end position="118"/>
    </location>
</feature>
<accession>A0A0P1KWT1</accession>
<dbReference type="AlphaFoldDB" id="A0A0P1KWT1"/>
<evidence type="ECO:0000313" key="2">
    <source>
        <dbReference type="EMBL" id="CUS24660.1"/>
    </source>
</evidence>
<proteinExistence type="predicted"/>
<gene>
    <name evidence="2" type="ORF">LAQU0_S18e01332g</name>
</gene>
<organism evidence="2 3">
    <name type="scientific">Lachancea quebecensis</name>
    <dbReference type="NCBI Taxonomy" id="1654605"/>
    <lineage>
        <taxon>Eukaryota</taxon>
        <taxon>Fungi</taxon>
        <taxon>Dikarya</taxon>
        <taxon>Ascomycota</taxon>
        <taxon>Saccharomycotina</taxon>
        <taxon>Saccharomycetes</taxon>
        <taxon>Saccharomycetales</taxon>
        <taxon>Saccharomycetaceae</taxon>
        <taxon>Lachancea</taxon>
    </lineage>
</organism>
<protein>
    <submittedName>
        <fullName evidence="2">LAQU0S18e01332g1_1</fullName>
    </submittedName>
</protein>
<feature type="region of interest" description="Disordered" evidence="1">
    <location>
        <begin position="74"/>
        <end position="118"/>
    </location>
</feature>
<dbReference type="OrthoDB" id="4032459at2759"/>
<dbReference type="EMBL" id="LN890534">
    <property type="protein sequence ID" value="CUS24660.1"/>
    <property type="molecule type" value="Genomic_DNA"/>
</dbReference>
<reference evidence="3" key="1">
    <citation type="submission" date="2015-10" db="EMBL/GenBank/DDBJ databases">
        <authorList>
            <person name="Devillers H."/>
        </authorList>
    </citation>
    <scope>NUCLEOTIDE SEQUENCE [LARGE SCALE GENOMIC DNA]</scope>
</reference>
<name>A0A0P1KWT1_9SACH</name>
<evidence type="ECO:0000256" key="1">
    <source>
        <dbReference type="SAM" id="MobiDB-lite"/>
    </source>
</evidence>
<sequence length="118" mass="13088">MRSQNGSRALPQRVVHKASRTRNHRSARSQAHRQMHYAPEQPRQGVLVDERFGDVLPQQPAGVFFLVEVHTDSPGLTPHEIVEPGAEREGSGVEIEAEEVLDSGAGAREDEDVEMRDA</sequence>
<feature type="compositionally biased region" description="Basic residues" evidence="1">
    <location>
        <begin position="14"/>
        <end position="35"/>
    </location>
</feature>
<feature type="compositionally biased region" description="Basic and acidic residues" evidence="1">
    <location>
        <begin position="80"/>
        <end position="91"/>
    </location>
</feature>
<dbReference type="Proteomes" id="UP000236544">
    <property type="component" value="Unassembled WGS sequence"/>
</dbReference>
<keyword evidence="3" id="KW-1185">Reference proteome</keyword>